<organism evidence="2 3">
    <name type="scientific">Dreissena polymorpha</name>
    <name type="common">Zebra mussel</name>
    <name type="synonym">Mytilus polymorpha</name>
    <dbReference type="NCBI Taxonomy" id="45954"/>
    <lineage>
        <taxon>Eukaryota</taxon>
        <taxon>Metazoa</taxon>
        <taxon>Spiralia</taxon>
        <taxon>Lophotrochozoa</taxon>
        <taxon>Mollusca</taxon>
        <taxon>Bivalvia</taxon>
        <taxon>Autobranchia</taxon>
        <taxon>Heteroconchia</taxon>
        <taxon>Euheterodonta</taxon>
        <taxon>Imparidentia</taxon>
        <taxon>Neoheterodontei</taxon>
        <taxon>Myida</taxon>
        <taxon>Dreissenoidea</taxon>
        <taxon>Dreissenidae</taxon>
        <taxon>Dreissena</taxon>
    </lineage>
</organism>
<dbReference type="Proteomes" id="UP000828390">
    <property type="component" value="Unassembled WGS sequence"/>
</dbReference>
<evidence type="ECO:0000313" key="3">
    <source>
        <dbReference type="Proteomes" id="UP000828390"/>
    </source>
</evidence>
<protein>
    <submittedName>
        <fullName evidence="2">Uncharacterized protein</fullName>
    </submittedName>
</protein>
<gene>
    <name evidence="2" type="ORF">DPMN_036135</name>
</gene>
<reference evidence="2" key="1">
    <citation type="journal article" date="2019" name="bioRxiv">
        <title>The Genome of the Zebra Mussel, Dreissena polymorpha: A Resource for Invasive Species Research.</title>
        <authorList>
            <person name="McCartney M.A."/>
            <person name="Auch B."/>
            <person name="Kono T."/>
            <person name="Mallez S."/>
            <person name="Zhang Y."/>
            <person name="Obille A."/>
            <person name="Becker A."/>
            <person name="Abrahante J.E."/>
            <person name="Garbe J."/>
            <person name="Badalamenti J.P."/>
            <person name="Herman A."/>
            <person name="Mangelson H."/>
            <person name="Liachko I."/>
            <person name="Sullivan S."/>
            <person name="Sone E.D."/>
            <person name="Koren S."/>
            <person name="Silverstein K.A.T."/>
            <person name="Beckman K.B."/>
            <person name="Gohl D.M."/>
        </authorList>
    </citation>
    <scope>NUCLEOTIDE SEQUENCE</scope>
    <source>
        <strain evidence="2">Duluth1</strain>
        <tissue evidence="2">Whole animal</tissue>
    </source>
</reference>
<sequence length="108" mass="11895">MSNVSSTSDSFTTIMLKKAAEAKAAKLKLEFAAKEMELTKQRTSALLKQADLDAEIEMLHQQKEAATLAVEAEELRKMCNTSNSAGSVSLQLPNEPEDKMNSVKNYIE</sequence>
<feature type="region of interest" description="Disordered" evidence="1">
    <location>
        <begin position="82"/>
        <end position="108"/>
    </location>
</feature>
<comment type="caution">
    <text evidence="2">The sequence shown here is derived from an EMBL/GenBank/DDBJ whole genome shotgun (WGS) entry which is preliminary data.</text>
</comment>
<name>A0A9D4RNJ7_DREPO</name>
<reference evidence="2" key="2">
    <citation type="submission" date="2020-11" db="EMBL/GenBank/DDBJ databases">
        <authorList>
            <person name="McCartney M.A."/>
            <person name="Auch B."/>
            <person name="Kono T."/>
            <person name="Mallez S."/>
            <person name="Becker A."/>
            <person name="Gohl D.M."/>
            <person name="Silverstein K.A.T."/>
            <person name="Koren S."/>
            <person name="Bechman K.B."/>
            <person name="Herman A."/>
            <person name="Abrahante J.E."/>
            <person name="Garbe J."/>
        </authorList>
    </citation>
    <scope>NUCLEOTIDE SEQUENCE</scope>
    <source>
        <strain evidence="2">Duluth1</strain>
        <tissue evidence="2">Whole animal</tissue>
    </source>
</reference>
<accession>A0A9D4RNJ7</accession>
<dbReference type="AlphaFoldDB" id="A0A9D4RNJ7"/>
<evidence type="ECO:0000256" key="1">
    <source>
        <dbReference type="SAM" id="MobiDB-lite"/>
    </source>
</evidence>
<dbReference type="EMBL" id="JAIWYP010000002">
    <property type="protein sequence ID" value="KAH3872912.1"/>
    <property type="molecule type" value="Genomic_DNA"/>
</dbReference>
<evidence type="ECO:0000313" key="2">
    <source>
        <dbReference type="EMBL" id="KAH3872912.1"/>
    </source>
</evidence>
<proteinExistence type="predicted"/>
<feature type="compositionally biased region" description="Polar residues" evidence="1">
    <location>
        <begin position="82"/>
        <end position="92"/>
    </location>
</feature>
<feature type="compositionally biased region" description="Basic and acidic residues" evidence="1">
    <location>
        <begin position="96"/>
        <end position="108"/>
    </location>
</feature>
<keyword evidence="3" id="KW-1185">Reference proteome</keyword>